<feature type="domain" description="Signal transduction histidine kinase internal region" evidence="2">
    <location>
        <begin position="352"/>
        <end position="428"/>
    </location>
</feature>
<dbReference type="Proteomes" id="UP001500742">
    <property type="component" value="Unassembled WGS sequence"/>
</dbReference>
<dbReference type="InterPro" id="IPR050640">
    <property type="entry name" value="Bact_2-comp_sensor_kinase"/>
</dbReference>
<comment type="caution">
    <text evidence="3">The sequence shown here is derived from an EMBL/GenBank/DDBJ whole genome shotgun (WGS) entry which is preliminary data.</text>
</comment>
<keyword evidence="1" id="KW-0472">Membrane</keyword>
<keyword evidence="1" id="KW-0812">Transmembrane</keyword>
<reference evidence="4" key="1">
    <citation type="journal article" date="2019" name="Int. J. Syst. Evol. Microbiol.">
        <title>The Global Catalogue of Microorganisms (GCM) 10K type strain sequencing project: providing services to taxonomists for standard genome sequencing and annotation.</title>
        <authorList>
            <consortium name="The Broad Institute Genomics Platform"/>
            <consortium name="The Broad Institute Genome Sequencing Center for Infectious Disease"/>
            <person name="Wu L."/>
            <person name="Ma J."/>
        </authorList>
    </citation>
    <scope>NUCLEOTIDE SEQUENCE [LARGE SCALE GENOMIC DNA]</scope>
    <source>
        <strain evidence="4">JCM 16601</strain>
    </source>
</reference>
<dbReference type="PANTHER" id="PTHR34220">
    <property type="entry name" value="SENSOR HISTIDINE KINASE YPDA"/>
    <property type="match status" value="1"/>
</dbReference>
<dbReference type="PANTHER" id="PTHR34220:SF7">
    <property type="entry name" value="SENSOR HISTIDINE KINASE YPDA"/>
    <property type="match status" value="1"/>
</dbReference>
<name>A0ABP7PD82_9SPHI</name>
<dbReference type="Pfam" id="PF06580">
    <property type="entry name" value="His_kinase"/>
    <property type="match status" value="1"/>
</dbReference>
<evidence type="ECO:0000313" key="3">
    <source>
        <dbReference type="EMBL" id="GAA3963681.1"/>
    </source>
</evidence>
<sequence length="546" mass="61974">MGNVFKAQAQQGDEPPFGHVVQGDNIGFLDDQLWFGQKEIQKYKDNRFAKKTLFLAVKLNPNLKYFFGNRVYSISKQYQSYIIADSTDAELMALGITKENVNDYRYHVVENDSVEVVPWTKPRLEKKYGAKYPYGFMGKFNRPGKQLLVEVVNIHDYNIRDGVIFDWRVNFKPQVGGIFIGVKKTGERIDITNSKAGKGYVKKFDPKTGMPLDLKFFADSLYGFDVTFMHHETYAYAAYLVKEIGGKKDTTLINDKILDNYITVTPDMFKSPGRYKVIIWSFGKRGGDSQSIKIPFEVLTPPDKKAAITIKQALPYIIATLTGVVLLFGGYYRRNQVKLLRAAQEKQTAGLKLQSIRAQLNPHFMFNALTSIQNLVNKNDIAGANHYLSKFAELTRQVLDTGNEELLSLEQEINILDDYLQMEQLRFGFEFKITVDSTINSANAEIPAMLLQPFAENAVKHGVAILKENGKIDIAITRQEKDLLFCITDNGKWIDKSNDEVVSGYGLKLSEERIALLNQLYKGQPVTLTITKQPVTVVCIRLSNWI</sequence>
<dbReference type="EMBL" id="BAAAZC010000007">
    <property type="protein sequence ID" value="GAA3963681.1"/>
    <property type="molecule type" value="Genomic_DNA"/>
</dbReference>
<proteinExistence type="predicted"/>
<evidence type="ECO:0000259" key="2">
    <source>
        <dbReference type="Pfam" id="PF06580"/>
    </source>
</evidence>
<dbReference type="Gene3D" id="3.30.565.10">
    <property type="entry name" value="Histidine kinase-like ATPase, C-terminal domain"/>
    <property type="match status" value="1"/>
</dbReference>
<accession>A0ABP7PD82</accession>
<keyword evidence="1" id="KW-1133">Transmembrane helix</keyword>
<evidence type="ECO:0000256" key="1">
    <source>
        <dbReference type="SAM" id="Phobius"/>
    </source>
</evidence>
<keyword evidence="4" id="KW-1185">Reference proteome</keyword>
<dbReference type="SUPFAM" id="SSF55874">
    <property type="entry name" value="ATPase domain of HSP90 chaperone/DNA topoisomerase II/histidine kinase"/>
    <property type="match status" value="1"/>
</dbReference>
<dbReference type="InterPro" id="IPR010559">
    <property type="entry name" value="Sig_transdc_His_kin_internal"/>
</dbReference>
<feature type="transmembrane region" description="Helical" evidence="1">
    <location>
        <begin position="313"/>
        <end position="332"/>
    </location>
</feature>
<gene>
    <name evidence="3" type="ORF">GCM10022210_09840</name>
</gene>
<dbReference type="InterPro" id="IPR036890">
    <property type="entry name" value="HATPase_C_sf"/>
</dbReference>
<organism evidence="3 4">
    <name type="scientific">Mucilaginibacter dorajii</name>
    <dbReference type="NCBI Taxonomy" id="692994"/>
    <lineage>
        <taxon>Bacteria</taxon>
        <taxon>Pseudomonadati</taxon>
        <taxon>Bacteroidota</taxon>
        <taxon>Sphingobacteriia</taxon>
        <taxon>Sphingobacteriales</taxon>
        <taxon>Sphingobacteriaceae</taxon>
        <taxon>Mucilaginibacter</taxon>
    </lineage>
</organism>
<evidence type="ECO:0000313" key="4">
    <source>
        <dbReference type="Proteomes" id="UP001500742"/>
    </source>
</evidence>
<protein>
    <recommendedName>
        <fullName evidence="2">Signal transduction histidine kinase internal region domain-containing protein</fullName>
    </recommendedName>
</protein>